<gene>
    <name evidence="1" type="ORF">PsorP6_011591</name>
</gene>
<reference evidence="1 2" key="1">
    <citation type="journal article" date="2022" name="bioRxiv">
        <title>The genome of the oomycete Peronosclerospora sorghi, a cosmopolitan pathogen of maize and sorghum, is inflated with dispersed pseudogenes.</title>
        <authorList>
            <person name="Fletcher K."/>
            <person name="Martin F."/>
            <person name="Isakeit T."/>
            <person name="Cavanaugh K."/>
            <person name="Magill C."/>
            <person name="Michelmore R."/>
        </authorList>
    </citation>
    <scope>NUCLEOTIDE SEQUENCE [LARGE SCALE GENOMIC DNA]</scope>
    <source>
        <strain evidence="1">P6</strain>
    </source>
</reference>
<evidence type="ECO:0000313" key="1">
    <source>
        <dbReference type="EMBL" id="KAI9918863.1"/>
    </source>
</evidence>
<dbReference type="Proteomes" id="UP001163321">
    <property type="component" value="Chromosome 12"/>
</dbReference>
<dbReference type="EMBL" id="CM047591">
    <property type="protein sequence ID" value="KAI9918863.1"/>
    <property type="molecule type" value="Genomic_DNA"/>
</dbReference>
<organism evidence="1 2">
    <name type="scientific">Peronosclerospora sorghi</name>
    <dbReference type="NCBI Taxonomy" id="230839"/>
    <lineage>
        <taxon>Eukaryota</taxon>
        <taxon>Sar</taxon>
        <taxon>Stramenopiles</taxon>
        <taxon>Oomycota</taxon>
        <taxon>Peronosporomycetes</taxon>
        <taxon>Peronosporales</taxon>
        <taxon>Peronosporaceae</taxon>
        <taxon>Peronosclerospora</taxon>
    </lineage>
</organism>
<protein>
    <submittedName>
        <fullName evidence="1">Uncharacterized protein</fullName>
    </submittedName>
</protein>
<evidence type="ECO:0000313" key="2">
    <source>
        <dbReference type="Proteomes" id="UP001163321"/>
    </source>
</evidence>
<comment type="caution">
    <text evidence="1">The sequence shown here is derived from an EMBL/GenBank/DDBJ whole genome shotgun (WGS) entry which is preliminary data.</text>
</comment>
<name>A0ACC0WJ36_9STRA</name>
<sequence length="68" mass="7433">MIAAWQSDGYACIARTGMIALCQSDGNSCITITRTIGACQSDGHACTAHTGMMWHVRVMVMLLRRTQE</sequence>
<accession>A0ACC0WJ36</accession>
<proteinExistence type="predicted"/>
<keyword evidence="2" id="KW-1185">Reference proteome</keyword>